<dbReference type="Pfam" id="PF00528">
    <property type="entry name" value="BPD_transp_1"/>
    <property type="match status" value="1"/>
</dbReference>
<dbReference type="Proteomes" id="UP000587991">
    <property type="component" value="Unassembled WGS sequence"/>
</dbReference>
<dbReference type="EMBL" id="JABAIM010000001">
    <property type="protein sequence ID" value="NLR74731.1"/>
    <property type="molecule type" value="Genomic_DNA"/>
</dbReference>
<keyword evidence="10" id="KW-1185">Reference proteome</keyword>
<evidence type="ECO:0000256" key="2">
    <source>
        <dbReference type="ARBA" id="ARBA00022448"/>
    </source>
</evidence>
<name>A0A847RYD3_9NEIS</name>
<organism evidence="9 10">
    <name type="scientific">Leeia aquatica</name>
    <dbReference type="NCBI Taxonomy" id="2725557"/>
    <lineage>
        <taxon>Bacteria</taxon>
        <taxon>Pseudomonadati</taxon>
        <taxon>Pseudomonadota</taxon>
        <taxon>Betaproteobacteria</taxon>
        <taxon>Neisseriales</taxon>
        <taxon>Leeiaceae</taxon>
        <taxon>Leeia</taxon>
    </lineage>
</organism>
<reference evidence="9 10" key="1">
    <citation type="submission" date="2020-04" db="EMBL/GenBank/DDBJ databases">
        <title>Draft genome of Leeia sp. IMCC25680.</title>
        <authorList>
            <person name="Song J."/>
            <person name="Cho J.-C."/>
        </authorList>
    </citation>
    <scope>NUCLEOTIDE SEQUENCE [LARGE SCALE GENOMIC DNA]</scope>
    <source>
        <strain evidence="9 10">IMCC25680</strain>
    </source>
</reference>
<evidence type="ECO:0000313" key="9">
    <source>
        <dbReference type="EMBL" id="NLR74731.1"/>
    </source>
</evidence>
<evidence type="ECO:0000256" key="4">
    <source>
        <dbReference type="ARBA" id="ARBA00022692"/>
    </source>
</evidence>
<feature type="domain" description="ABC transmembrane type-1" evidence="8">
    <location>
        <begin position="68"/>
        <end position="280"/>
    </location>
</feature>
<comment type="caution">
    <text evidence="9">The sequence shown here is derived from an EMBL/GenBank/DDBJ whole genome shotgun (WGS) entry which is preliminary data.</text>
</comment>
<dbReference type="GO" id="GO:0055085">
    <property type="term" value="P:transmembrane transport"/>
    <property type="evidence" value="ECO:0007669"/>
    <property type="project" value="InterPro"/>
</dbReference>
<comment type="similarity">
    <text evidence="7">Belongs to the binding-protein-dependent transport system permease family.</text>
</comment>
<evidence type="ECO:0000256" key="5">
    <source>
        <dbReference type="ARBA" id="ARBA00022989"/>
    </source>
</evidence>
<feature type="transmembrane region" description="Helical" evidence="7">
    <location>
        <begin position="104"/>
        <end position="124"/>
    </location>
</feature>
<dbReference type="RefSeq" id="WP_168876321.1">
    <property type="nucleotide sequence ID" value="NZ_JABAIM010000001.1"/>
</dbReference>
<proteinExistence type="inferred from homology"/>
<dbReference type="InterPro" id="IPR051393">
    <property type="entry name" value="ABC_transporter_permease"/>
</dbReference>
<sequence>MKPDRFRTLQGYLFLAPTLLLLLAFTLIPVLFNTALSFYDYFPSVRADWVGLENFKYLWEDDLFHMALKNSLTYLLIVPLIQLAAIVLAVLVNNKLPGIRLFRAAYYTPVVTMVAVIGIVWTMMYREDGLINQTLQFLHAINAPIGFLTDDSIALFAVMFVTFWRGLGYYMVIYLAGLQAIPQEMQEAATLDGANAWQRFWRITLPMLKPSILICSVLSTTAALKCVEEPWVITKGGPLNATYTGLFYVYQMGFRSSEWGRAAAAGVVLAVLCLLVAWLNFRFIRPSHR</sequence>
<keyword evidence="5 7" id="KW-1133">Transmembrane helix</keyword>
<dbReference type="Gene3D" id="1.10.3720.10">
    <property type="entry name" value="MetI-like"/>
    <property type="match status" value="1"/>
</dbReference>
<dbReference type="SUPFAM" id="SSF161098">
    <property type="entry name" value="MetI-like"/>
    <property type="match status" value="1"/>
</dbReference>
<protein>
    <submittedName>
        <fullName evidence="9">Sugar ABC transporter permease</fullName>
    </submittedName>
</protein>
<evidence type="ECO:0000259" key="8">
    <source>
        <dbReference type="PROSITE" id="PS50928"/>
    </source>
</evidence>
<dbReference type="AlphaFoldDB" id="A0A847RYD3"/>
<dbReference type="GO" id="GO:0005886">
    <property type="term" value="C:plasma membrane"/>
    <property type="evidence" value="ECO:0007669"/>
    <property type="project" value="UniProtKB-SubCell"/>
</dbReference>
<feature type="transmembrane region" description="Helical" evidence="7">
    <location>
        <begin position="262"/>
        <end position="281"/>
    </location>
</feature>
<dbReference type="PROSITE" id="PS50928">
    <property type="entry name" value="ABC_TM1"/>
    <property type="match status" value="1"/>
</dbReference>
<gene>
    <name evidence="9" type="ORF">HF682_06110</name>
</gene>
<keyword evidence="6 7" id="KW-0472">Membrane</keyword>
<evidence type="ECO:0000256" key="7">
    <source>
        <dbReference type="RuleBase" id="RU363032"/>
    </source>
</evidence>
<keyword evidence="4 7" id="KW-0812">Transmembrane</keyword>
<dbReference type="InterPro" id="IPR000515">
    <property type="entry name" value="MetI-like"/>
</dbReference>
<dbReference type="InterPro" id="IPR035906">
    <property type="entry name" value="MetI-like_sf"/>
</dbReference>
<evidence type="ECO:0000256" key="3">
    <source>
        <dbReference type="ARBA" id="ARBA00022475"/>
    </source>
</evidence>
<evidence type="ECO:0000256" key="6">
    <source>
        <dbReference type="ARBA" id="ARBA00023136"/>
    </source>
</evidence>
<feature type="transmembrane region" description="Helical" evidence="7">
    <location>
        <begin position="153"/>
        <end position="176"/>
    </location>
</feature>
<feature type="transmembrane region" description="Helical" evidence="7">
    <location>
        <begin position="12"/>
        <end position="32"/>
    </location>
</feature>
<feature type="transmembrane region" description="Helical" evidence="7">
    <location>
        <begin position="72"/>
        <end position="92"/>
    </location>
</feature>
<accession>A0A847RYD3</accession>
<keyword evidence="2 7" id="KW-0813">Transport</keyword>
<evidence type="ECO:0000313" key="10">
    <source>
        <dbReference type="Proteomes" id="UP000587991"/>
    </source>
</evidence>
<evidence type="ECO:0000256" key="1">
    <source>
        <dbReference type="ARBA" id="ARBA00004651"/>
    </source>
</evidence>
<comment type="subcellular location">
    <subcellularLocation>
        <location evidence="1 7">Cell membrane</location>
        <topology evidence="1 7">Multi-pass membrane protein</topology>
    </subcellularLocation>
</comment>
<dbReference type="PANTHER" id="PTHR30193:SF44">
    <property type="entry name" value="LACTOSE TRANSPORT SYSTEM PERMEASE PROTEIN LACF"/>
    <property type="match status" value="1"/>
</dbReference>
<dbReference type="CDD" id="cd06261">
    <property type="entry name" value="TM_PBP2"/>
    <property type="match status" value="1"/>
</dbReference>
<dbReference type="PANTHER" id="PTHR30193">
    <property type="entry name" value="ABC TRANSPORTER PERMEASE PROTEIN"/>
    <property type="match status" value="1"/>
</dbReference>
<keyword evidence="3" id="KW-1003">Cell membrane</keyword>